<proteinExistence type="predicted"/>
<evidence type="ECO:0000313" key="2">
    <source>
        <dbReference type="Proteomes" id="UP000176772"/>
    </source>
</evidence>
<dbReference type="EMBL" id="MHTF01000041">
    <property type="protein sequence ID" value="OHA56458.1"/>
    <property type="molecule type" value="Genomic_DNA"/>
</dbReference>
<dbReference type="AlphaFoldDB" id="A0A1G2Q7F0"/>
<dbReference type="Proteomes" id="UP000176772">
    <property type="component" value="Unassembled WGS sequence"/>
</dbReference>
<name>A0A1G2Q7F0_9BACT</name>
<organism evidence="1 2">
    <name type="scientific">Candidatus Veblenbacteria bacterium RIFOXYD1_FULL_43_11</name>
    <dbReference type="NCBI Taxonomy" id="1802429"/>
    <lineage>
        <taxon>Bacteria</taxon>
        <taxon>Candidatus Vebleniibacteriota</taxon>
    </lineage>
</organism>
<reference evidence="1 2" key="1">
    <citation type="journal article" date="2016" name="Nat. Commun.">
        <title>Thousands of microbial genomes shed light on interconnected biogeochemical processes in an aquifer system.</title>
        <authorList>
            <person name="Anantharaman K."/>
            <person name="Brown C.T."/>
            <person name="Hug L.A."/>
            <person name="Sharon I."/>
            <person name="Castelle C.J."/>
            <person name="Probst A.J."/>
            <person name="Thomas B.C."/>
            <person name="Singh A."/>
            <person name="Wilkins M.J."/>
            <person name="Karaoz U."/>
            <person name="Brodie E.L."/>
            <person name="Williams K.H."/>
            <person name="Hubbard S.S."/>
            <person name="Banfield J.F."/>
        </authorList>
    </citation>
    <scope>NUCLEOTIDE SEQUENCE [LARGE SCALE GENOMIC DNA]</scope>
</reference>
<evidence type="ECO:0000313" key="1">
    <source>
        <dbReference type="EMBL" id="OHA56458.1"/>
    </source>
</evidence>
<accession>A0A1G2Q7F0</accession>
<protein>
    <submittedName>
        <fullName evidence="1">Uncharacterized protein</fullName>
    </submittedName>
</protein>
<sequence>MLTASGRRLFYLTKYGNKAKVKANKINNKRNNKMQIKIETQNLLWEPFTIPANLKSFAELTEVYKKLAPKRENDILTDLEHTILNTVGCEYVEWRPLTEGPIPWALGPKFKTQDEKGKGKNIIRILLPFLKNNGDTQELERSIVVYTLGVVTENDINQVFINLTTTFQYARSPIPENEF</sequence>
<gene>
    <name evidence="1" type="ORF">A2588_03250</name>
</gene>
<comment type="caution">
    <text evidence="1">The sequence shown here is derived from an EMBL/GenBank/DDBJ whole genome shotgun (WGS) entry which is preliminary data.</text>
</comment>